<comment type="caution">
    <text evidence="3">The sequence shown here is derived from an EMBL/GenBank/DDBJ whole genome shotgun (WGS) entry which is preliminary data.</text>
</comment>
<feature type="region of interest" description="Disordered" evidence="1">
    <location>
        <begin position="1166"/>
        <end position="1187"/>
    </location>
</feature>
<dbReference type="EMBL" id="BOMV01000017">
    <property type="protein sequence ID" value="GIE94709.1"/>
    <property type="molecule type" value="Genomic_DNA"/>
</dbReference>
<dbReference type="Pfam" id="PF13699">
    <property type="entry name" value="eCIS_core"/>
    <property type="match status" value="1"/>
</dbReference>
<organism evidence="3 4">
    <name type="scientific">Paractinoplanes rishiriensis</name>
    <dbReference type="NCBI Taxonomy" id="1050105"/>
    <lineage>
        <taxon>Bacteria</taxon>
        <taxon>Bacillati</taxon>
        <taxon>Actinomycetota</taxon>
        <taxon>Actinomycetes</taxon>
        <taxon>Micromonosporales</taxon>
        <taxon>Micromonosporaceae</taxon>
        <taxon>Paractinoplanes</taxon>
    </lineage>
</organism>
<dbReference type="InterPro" id="IPR025295">
    <property type="entry name" value="eCIS_core_dom"/>
</dbReference>
<dbReference type="AlphaFoldDB" id="A0A919JW70"/>
<feature type="region of interest" description="Disordered" evidence="1">
    <location>
        <begin position="1"/>
        <end position="45"/>
    </location>
</feature>
<protein>
    <recommendedName>
        <fullName evidence="2">eCIS core domain-containing protein</fullName>
    </recommendedName>
</protein>
<proteinExistence type="predicted"/>
<evidence type="ECO:0000313" key="4">
    <source>
        <dbReference type="Proteomes" id="UP000636960"/>
    </source>
</evidence>
<name>A0A919JW70_9ACTN</name>
<evidence type="ECO:0000256" key="1">
    <source>
        <dbReference type="SAM" id="MobiDB-lite"/>
    </source>
</evidence>
<gene>
    <name evidence="3" type="ORF">Ari01nite_21740</name>
</gene>
<dbReference type="Proteomes" id="UP000636960">
    <property type="component" value="Unassembled WGS sequence"/>
</dbReference>
<reference evidence="3" key="1">
    <citation type="submission" date="2021-01" db="EMBL/GenBank/DDBJ databases">
        <title>Whole genome shotgun sequence of Actinoplanes rishiriensis NBRC 108556.</title>
        <authorList>
            <person name="Komaki H."/>
            <person name="Tamura T."/>
        </authorList>
    </citation>
    <scope>NUCLEOTIDE SEQUENCE</scope>
    <source>
        <strain evidence="3">NBRC 108556</strain>
    </source>
</reference>
<keyword evidence="4" id="KW-1185">Reference proteome</keyword>
<evidence type="ECO:0000313" key="3">
    <source>
        <dbReference type="EMBL" id="GIE94709.1"/>
    </source>
</evidence>
<accession>A0A919JW70</accession>
<sequence length="1252" mass="132463">MERAVYSDVVPGREVAPAATHQETPAADTCTGPPAARHSGGNRELAATVTEPAAPAATPPVMRAMAAGGNRALAAFFERPAAPEGFRQAVESSGSGQELPDGLRAEAETAFGADFSDVRVHRSDAAAHAAHQAGARAFTLGPDIYLGAGQSTGDRQLMAHELTHVRQGGGPAASSWVSDPADPAEREAEAVATRFTDRRELPPITGGGSTPVVLRTPEGHKTPAELIDSFTSWGNLDEDALGRRLFDLAWMSASHYGFVGQVLDALDDGDRDDVTSMFVRSARDDNLDQFAQSDGGRAMLKRMIRELAGGFTAVHEGAEAVRLNNAVRRAEGAAEGGVRAGEQLATAENEARNAPVKAEQVPALPAAELADRARLLEAVLDKILAEHPKDDAVGQAVAAVRGRLAAVRAQAATDPAAASAPIVVGQRIVERCQRDLALLDAQLAHYAGGSADQASAPAYTAATTRVRTRYVEALTAALTPGAEGAFAVAQASAAALPKALTEVDLGIMSKRQGGYELLNPRVAQMTEWATWIRGRLAQLDVQARELAAAREAGAADVTDREKRFAAAVEMIQLSMEGVNHWDRAVHGYEALAGNFNVVLSGYEDVVALMKRLAGLRDLALGNDLDGLRAGLSQYRADPAVEKFYTSIPDLIRTSSLITGFAILLIATVATAGVGALVAAGEGATMLAVAGSVALETVTFTTVQRGLSGMIAPQTTPLLLDLIMNAGLFGLLRGVGEGVRTAMAARGFGTMAIGAAQHAAAFPILQAWGTVHFRIEEGRWPTADEFGVMALESLVMYAALSVTARSVSNMIGSRRQLAALERFHAKYGTDLAQIEAGRAKLAEQMRTALASGKAEDPAVIEPLRKQAAELDAKLRTIVESVRGDTAIGADALRKAMGDLAQEQAAISGELLTRSFELPERVGLQRGGGLSQYTYEAGTTQVLVDRMKALGASVTETVDASGRRVVTAQVQAQPPMFFAERSTPADLQPRLVKLAGLIDKPGSTNAERAEVINQLRTPTGKERGELEGFALDTVVAENQKAVADLVTQLTAQKPDVIVGMVRGGAFLTDVLKAASPDLAGRVRTMQVHRNPDPKQKGGKFEDTAMQAEFQALIDGGAKNIAVVDYYMGGTTGRSLRDQIFKPLAEKNPGVTFETHWIRERLGFEQLDPAGGITMQPRSGQMKKGAPNADRITSDEQAVRMALGDDMEVAFNPASTEPITIFDKTGRIVRVIYPKPGQTTRDVLIELLSQKPAGP</sequence>
<evidence type="ECO:0000259" key="2">
    <source>
        <dbReference type="Pfam" id="PF13699"/>
    </source>
</evidence>
<feature type="domain" description="eCIS core" evidence="2">
    <location>
        <begin position="99"/>
        <end position="169"/>
    </location>
</feature>